<reference evidence="1" key="2">
    <citation type="submission" date="2013-04" db="UniProtKB">
        <authorList>
            <consortium name="EnsemblPlants"/>
        </authorList>
    </citation>
    <scope>IDENTIFICATION</scope>
</reference>
<dbReference type="Proteomes" id="UP000006038">
    <property type="component" value="Chromosome 12"/>
</dbReference>
<protein>
    <submittedName>
        <fullName evidence="1">Uncharacterized protein</fullName>
    </submittedName>
</protein>
<keyword evidence="2" id="KW-1185">Reference proteome</keyword>
<dbReference type="AlphaFoldDB" id="J3NB53"/>
<sequence length="105" mass="11957">MGDGERIKLPPCRCLIIIDSPAFVLVAGYKKEGTCSRIRIVCCMLHSPQVMLLLFYNTFRESTDDILILIPPKSKHKHLQTYKWTGAKFSETNKVHHVKLLPSCS</sequence>
<reference evidence="1" key="1">
    <citation type="journal article" date="2013" name="Nat. Commun.">
        <title>Whole-genome sequencing of Oryza brachyantha reveals mechanisms underlying Oryza genome evolution.</title>
        <authorList>
            <person name="Chen J."/>
            <person name="Huang Q."/>
            <person name="Gao D."/>
            <person name="Wang J."/>
            <person name="Lang Y."/>
            <person name="Liu T."/>
            <person name="Li B."/>
            <person name="Bai Z."/>
            <person name="Luis Goicoechea J."/>
            <person name="Liang C."/>
            <person name="Chen C."/>
            <person name="Zhang W."/>
            <person name="Sun S."/>
            <person name="Liao Y."/>
            <person name="Zhang X."/>
            <person name="Yang L."/>
            <person name="Song C."/>
            <person name="Wang M."/>
            <person name="Shi J."/>
            <person name="Liu G."/>
            <person name="Liu J."/>
            <person name="Zhou H."/>
            <person name="Zhou W."/>
            <person name="Yu Q."/>
            <person name="An N."/>
            <person name="Chen Y."/>
            <person name="Cai Q."/>
            <person name="Wang B."/>
            <person name="Liu B."/>
            <person name="Min J."/>
            <person name="Huang Y."/>
            <person name="Wu H."/>
            <person name="Li Z."/>
            <person name="Zhang Y."/>
            <person name="Yin Y."/>
            <person name="Song W."/>
            <person name="Jiang J."/>
            <person name="Jackson S.A."/>
            <person name="Wing R.A."/>
            <person name="Wang J."/>
            <person name="Chen M."/>
        </authorList>
    </citation>
    <scope>NUCLEOTIDE SEQUENCE [LARGE SCALE GENOMIC DNA]</scope>
    <source>
        <strain evidence="1">cv. IRGC 101232</strain>
    </source>
</reference>
<organism evidence="1">
    <name type="scientific">Oryza brachyantha</name>
    <name type="common">malo sina</name>
    <dbReference type="NCBI Taxonomy" id="4533"/>
    <lineage>
        <taxon>Eukaryota</taxon>
        <taxon>Viridiplantae</taxon>
        <taxon>Streptophyta</taxon>
        <taxon>Embryophyta</taxon>
        <taxon>Tracheophyta</taxon>
        <taxon>Spermatophyta</taxon>
        <taxon>Magnoliopsida</taxon>
        <taxon>Liliopsida</taxon>
        <taxon>Poales</taxon>
        <taxon>Poaceae</taxon>
        <taxon>BOP clade</taxon>
        <taxon>Oryzoideae</taxon>
        <taxon>Oryzeae</taxon>
        <taxon>Oryzinae</taxon>
        <taxon>Oryza</taxon>
    </lineage>
</organism>
<proteinExistence type="predicted"/>
<evidence type="ECO:0000313" key="2">
    <source>
        <dbReference type="Proteomes" id="UP000006038"/>
    </source>
</evidence>
<dbReference type="EnsemblPlants" id="OB12G12110.1">
    <property type="protein sequence ID" value="OB12G12110.1"/>
    <property type="gene ID" value="OB12G12110"/>
</dbReference>
<name>J3NB53_ORYBR</name>
<evidence type="ECO:0000313" key="1">
    <source>
        <dbReference type="EnsemblPlants" id="OB12G12110.1"/>
    </source>
</evidence>
<dbReference type="HOGENOM" id="CLU_2240734_0_0_1"/>
<dbReference type="Gramene" id="OB12G12110.1">
    <property type="protein sequence ID" value="OB12G12110.1"/>
    <property type="gene ID" value="OB12G12110"/>
</dbReference>
<accession>J3NB53</accession>